<dbReference type="RefSeq" id="WP_078219043.1">
    <property type="nucleotide sequence ID" value="NZ_MUXZ01000029.1"/>
</dbReference>
<dbReference type="EMBL" id="UGHJ01000001">
    <property type="protein sequence ID" value="STO69289.1"/>
    <property type="molecule type" value="Genomic_DNA"/>
</dbReference>
<evidence type="ECO:0000313" key="3">
    <source>
        <dbReference type="Proteomes" id="UP000254329"/>
    </source>
</evidence>
<dbReference type="STRING" id="733.B0186_08995"/>
<evidence type="ECO:0000313" key="4">
    <source>
        <dbReference type="Proteomes" id="UP000254496"/>
    </source>
</evidence>
<dbReference type="Gene3D" id="3.10.450.530">
    <property type="entry name" value="Ribonuclease toxin, BrnT, of type II toxin-antitoxin system"/>
    <property type="match status" value="1"/>
</dbReference>
<reference evidence="3 4" key="1">
    <citation type="submission" date="2018-06" db="EMBL/GenBank/DDBJ databases">
        <authorList>
            <consortium name="Pathogen Informatics"/>
            <person name="Doyle S."/>
        </authorList>
    </citation>
    <scope>NUCLEOTIDE SEQUENCE [LARGE SCALE GENOMIC DNA]</scope>
    <source>
        <strain evidence="1 3">NCTC1659</strain>
        <strain evidence="2 4">NCTC8540</strain>
    </source>
</reference>
<dbReference type="Pfam" id="PF04365">
    <property type="entry name" value="BrnT_toxin"/>
    <property type="match status" value="1"/>
</dbReference>
<dbReference type="Proteomes" id="UP000254329">
    <property type="component" value="Unassembled WGS sequence"/>
</dbReference>
<dbReference type="OrthoDB" id="9802417at2"/>
<dbReference type="InterPro" id="IPR007460">
    <property type="entry name" value="BrnT_toxin"/>
</dbReference>
<gene>
    <name evidence="1" type="ORF">NCTC1659_00883</name>
    <name evidence="2" type="ORF">NCTC8540_01820</name>
</gene>
<dbReference type="Proteomes" id="UP000254496">
    <property type="component" value="Unassembled WGS sequence"/>
</dbReference>
<protein>
    <submittedName>
        <fullName evidence="1">Protein of uncharacterized function (DUF497)</fullName>
    </submittedName>
</protein>
<sequence>MKIEYDKTKNQRNTEERNLPFDLDLDWDTALIWQDKRKDYPEPRLCAFALLYKRLHHICFTPITDGIRVISFRRANTREVKKYESWNLR</sequence>
<evidence type="ECO:0000313" key="2">
    <source>
        <dbReference type="EMBL" id="STO69289.1"/>
    </source>
</evidence>
<name>A0A1V4AZI2_9PAST</name>
<dbReference type="AlphaFoldDB" id="A0A1V4AZI2"/>
<accession>A0A1V4AZI2</accession>
<proteinExistence type="predicted"/>
<dbReference type="InterPro" id="IPR038573">
    <property type="entry name" value="BrnT_sf"/>
</dbReference>
<evidence type="ECO:0000313" key="1">
    <source>
        <dbReference type="EMBL" id="STO59627.1"/>
    </source>
</evidence>
<organism evidence="1 3">
    <name type="scientific">Canicola haemoglobinophilus</name>
    <dbReference type="NCBI Taxonomy" id="733"/>
    <lineage>
        <taxon>Bacteria</taxon>
        <taxon>Pseudomonadati</taxon>
        <taxon>Pseudomonadota</taxon>
        <taxon>Gammaproteobacteria</taxon>
        <taxon>Pasteurellales</taxon>
        <taxon>Pasteurellaceae</taxon>
        <taxon>Canicola</taxon>
    </lineage>
</organism>
<keyword evidence="3" id="KW-1185">Reference proteome</keyword>
<dbReference type="EMBL" id="UGHF01000001">
    <property type="protein sequence ID" value="STO59627.1"/>
    <property type="molecule type" value="Genomic_DNA"/>
</dbReference>